<dbReference type="InterPro" id="IPR039426">
    <property type="entry name" value="TonB-dep_rcpt-like"/>
</dbReference>
<evidence type="ECO:0000256" key="6">
    <source>
        <dbReference type="ARBA" id="ARBA00023237"/>
    </source>
</evidence>
<dbReference type="NCBIfam" id="TIGR04057">
    <property type="entry name" value="SusC_RagA_signa"/>
    <property type="match status" value="1"/>
</dbReference>
<feature type="signal peptide" evidence="8">
    <location>
        <begin position="1"/>
        <end position="22"/>
    </location>
</feature>
<dbReference type="Gene3D" id="2.40.170.20">
    <property type="entry name" value="TonB-dependent receptor, beta-barrel domain"/>
    <property type="match status" value="1"/>
</dbReference>
<evidence type="ECO:0000256" key="3">
    <source>
        <dbReference type="ARBA" id="ARBA00022452"/>
    </source>
</evidence>
<dbReference type="InterPro" id="IPR008969">
    <property type="entry name" value="CarboxyPept-like_regulatory"/>
</dbReference>
<evidence type="ECO:0000313" key="11">
    <source>
        <dbReference type="Proteomes" id="UP000552864"/>
    </source>
</evidence>
<organism evidence="10 11">
    <name type="scientific">Chitinophaga eiseniae</name>
    <dbReference type="NCBI Taxonomy" id="634771"/>
    <lineage>
        <taxon>Bacteria</taxon>
        <taxon>Pseudomonadati</taxon>
        <taxon>Bacteroidota</taxon>
        <taxon>Chitinophagia</taxon>
        <taxon>Chitinophagales</taxon>
        <taxon>Chitinophagaceae</taxon>
        <taxon>Chitinophaga</taxon>
    </lineage>
</organism>
<sequence>MKKKLPKVLLVCARCLIIYFLAELVAFNTSSGKNVNAQTNSIITADLRNISVRKLFSIINQKTAITFVFDARSINLDTVVRINSHHLAVDNILDSLSEKLNWSFKQLGNTITVKTNMPKGALQSNFQQAPGALRNPAQPQEKAVTADTFLVSGNVRDTLGTPLVGVTVQVKGAPGGAVTDKNGHYAIKAEPDATLVFSYIGFDRRETVLGGKPFLDVILSSTLSGLNEIVVVGYGTEKKATLAGAVATVSGKEIKDLPVANLSNALAGRLPGVRITQSGGKPGMASSVSIRAAGTWNNTDPLYVIDGVVRDKFAFDALDPSEVDNISILKDGASAAVYGSRAANGVVLVTTRVGREGKATISYNGSIGVEKPIHIPETQNAYHQAITINDALRIDNVPTSDARYYSPDELDYFKTHNWNWIEDAWKNPVTTRHSLSVSGGSPKIRYFMNGTYFYATGSFNKLDFRKNTLRANVDADITSNLTASLNVSMDVRNDQKPFWMYDNDGDNMQDLYKAFLFRTQTVPPYINGRLNGTYVEWSPVAITNGQTGYNKKKFVDYNTIATLRYKAPFLPGLELKLMFNKYSRNNFVKQFSLPYELSVFKRRGEHNHIVTDELESVKVRDDGEFLYESYDNQEAYQLDGYISYHRSFGAHKLSALLVYEQAESKGDNFNAKRNNFISPSIDQLFAGSAASQFANGSGWEDGRASYIGRLNYNYADKYILEGAFRYDGSVKFAPSQRWGFFPSLSAVWRISEEPFFRNNISFVNDLKLRSTIALIGNDAIGGWQWMQRYNIANGAVLGSITSGIAPGSLSNPNITWEKSVSWNGGLDAYVLNNKLSFSADIFRTHTYDILGARQKSVPSTFGATLPAENYGVINSKGFELSVKYNGVVNKNFGYYVSGNVGYATNEVKVQDQPVNQRAYKSVLGYNMDRIWGYEATGIIRTQADLDALPAGYTIFGQKPELGMLNYRDTRGAVDDKPDGKIDENDAQYIASHNTPPVNYGIAMGCTWKGLSLDLVFQGLAGYKTMIDVRYVQARTEETNFAYWNDHWTPENPNAAFPRAGRNTADDASTFWLRNGSFLRLKNVNLSYELPRLLVKRSGLAAVRLFFTGTNLLLLEDHVKVRDPEAASMRSYPLMKNYTFGLNITL</sequence>
<evidence type="ECO:0000256" key="4">
    <source>
        <dbReference type="ARBA" id="ARBA00022692"/>
    </source>
</evidence>
<gene>
    <name evidence="10" type="ORF">HGH91_13840</name>
</gene>
<evidence type="ECO:0000313" key="10">
    <source>
        <dbReference type="EMBL" id="NLR79713.1"/>
    </source>
</evidence>
<dbReference type="InterPro" id="IPR037066">
    <property type="entry name" value="Plug_dom_sf"/>
</dbReference>
<dbReference type="Gene3D" id="2.170.130.10">
    <property type="entry name" value="TonB-dependent receptor, plug domain"/>
    <property type="match status" value="1"/>
</dbReference>
<keyword evidence="2 7" id="KW-0813">Transport</keyword>
<feature type="chain" id="PRO_5032725703" evidence="8">
    <location>
        <begin position="23"/>
        <end position="1145"/>
    </location>
</feature>
<dbReference type="InterPro" id="IPR012910">
    <property type="entry name" value="Plug_dom"/>
</dbReference>
<keyword evidence="10" id="KW-0675">Receptor</keyword>
<reference evidence="10 11" key="1">
    <citation type="submission" date="2020-04" db="EMBL/GenBank/DDBJ databases">
        <authorList>
            <person name="Yin C."/>
        </authorList>
    </citation>
    <scope>NUCLEOTIDE SEQUENCE [LARGE SCALE GENOMIC DNA]</scope>
    <source>
        <strain evidence="10 11">Ak56</strain>
    </source>
</reference>
<dbReference type="SUPFAM" id="SSF56935">
    <property type="entry name" value="Porins"/>
    <property type="match status" value="1"/>
</dbReference>
<evidence type="ECO:0000259" key="9">
    <source>
        <dbReference type="Pfam" id="PF07715"/>
    </source>
</evidence>
<evidence type="ECO:0000256" key="8">
    <source>
        <dbReference type="SAM" id="SignalP"/>
    </source>
</evidence>
<name>A0A847SIY4_9BACT</name>
<dbReference type="SUPFAM" id="SSF49464">
    <property type="entry name" value="Carboxypeptidase regulatory domain-like"/>
    <property type="match status" value="1"/>
</dbReference>
<dbReference type="Proteomes" id="UP000552864">
    <property type="component" value="Unassembled WGS sequence"/>
</dbReference>
<dbReference type="Pfam" id="PF07715">
    <property type="entry name" value="Plug"/>
    <property type="match status" value="1"/>
</dbReference>
<dbReference type="Gene3D" id="2.60.40.1120">
    <property type="entry name" value="Carboxypeptidase-like, regulatory domain"/>
    <property type="match status" value="1"/>
</dbReference>
<keyword evidence="3 7" id="KW-1134">Transmembrane beta strand</keyword>
<evidence type="ECO:0000256" key="1">
    <source>
        <dbReference type="ARBA" id="ARBA00004571"/>
    </source>
</evidence>
<dbReference type="PROSITE" id="PS52016">
    <property type="entry name" value="TONB_DEPENDENT_REC_3"/>
    <property type="match status" value="1"/>
</dbReference>
<keyword evidence="5 7" id="KW-0472">Membrane</keyword>
<comment type="subcellular location">
    <subcellularLocation>
        <location evidence="1 7">Cell outer membrane</location>
        <topology evidence="1 7">Multi-pass membrane protein</topology>
    </subcellularLocation>
</comment>
<dbReference type="InterPro" id="IPR023996">
    <property type="entry name" value="TonB-dep_OMP_SusC/RagA"/>
</dbReference>
<feature type="domain" description="TonB-dependent receptor plug" evidence="9">
    <location>
        <begin position="239"/>
        <end position="346"/>
    </location>
</feature>
<dbReference type="AlphaFoldDB" id="A0A847SIY4"/>
<protein>
    <submittedName>
        <fullName evidence="10">TonB-dependent receptor</fullName>
    </submittedName>
</protein>
<dbReference type="InterPro" id="IPR023997">
    <property type="entry name" value="TonB-dep_OMP_SusC/RagA_CS"/>
</dbReference>
<keyword evidence="4 7" id="KW-0812">Transmembrane</keyword>
<keyword evidence="11" id="KW-1185">Reference proteome</keyword>
<evidence type="ECO:0000256" key="2">
    <source>
        <dbReference type="ARBA" id="ARBA00022448"/>
    </source>
</evidence>
<proteinExistence type="inferred from homology"/>
<dbReference type="EMBL" id="JABAHZ010000003">
    <property type="protein sequence ID" value="NLR79713.1"/>
    <property type="molecule type" value="Genomic_DNA"/>
</dbReference>
<evidence type="ECO:0000256" key="7">
    <source>
        <dbReference type="PROSITE-ProRule" id="PRU01360"/>
    </source>
</evidence>
<dbReference type="RefSeq" id="WP_168739080.1">
    <property type="nucleotide sequence ID" value="NZ_JABAHZ010000003.1"/>
</dbReference>
<dbReference type="NCBIfam" id="TIGR04056">
    <property type="entry name" value="OMP_RagA_SusC"/>
    <property type="match status" value="1"/>
</dbReference>
<dbReference type="Pfam" id="PF13715">
    <property type="entry name" value="CarbopepD_reg_2"/>
    <property type="match status" value="1"/>
</dbReference>
<evidence type="ECO:0000256" key="5">
    <source>
        <dbReference type="ARBA" id="ARBA00023136"/>
    </source>
</evidence>
<comment type="caution">
    <text evidence="10">The sequence shown here is derived from an EMBL/GenBank/DDBJ whole genome shotgun (WGS) entry which is preliminary data.</text>
</comment>
<comment type="similarity">
    <text evidence="7">Belongs to the TonB-dependent receptor family.</text>
</comment>
<keyword evidence="8" id="KW-0732">Signal</keyword>
<dbReference type="GO" id="GO:0009279">
    <property type="term" value="C:cell outer membrane"/>
    <property type="evidence" value="ECO:0007669"/>
    <property type="project" value="UniProtKB-SubCell"/>
</dbReference>
<keyword evidence="6 7" id="KW-0998">Cell outer membrane</keyword>
<dbReference type="InterPro" id="IPR036942">
    <property type="entry name" value="Beta-barrel_TonB_sf"/>
</dbReference>
<accession>A0A847SIY4</accession>